<gene>
    <name evidence="1" type="ORF">N1032_01480</name>
</gene>
<protein>
    <recommendedName>
        <fullName evidence="3">Protein involved in plasmid replication-relaxation</fullName>
    </recommendedName>
</protein>
<organism evidence="1 2">
    <name type="scientific">Herbiconiux daphne</name>
    <dbReference type="NCBI Taxonomy" id="2970914"/>
    <lineage>
        <taxon>Bacteria</taxon>
        <taxon>Bacillati</taxon>
        <taxon>Actinomycetota</taxon>
        <taxon>Actinomycetes</taxon>
        <taxon>Micrococcales</taxon>
        <taxon>Microbacteriaceae</taxon>
        <taxon>Herbiconiux</taxon>
    </lineage>
</organism>
<accession>A0ABT2GWS1</accession>
<dbReference type="RefSeq" id="WP_259537030.1">
    <property type="nucleotide sequence ID" value="NZ_JANLCJ010000001.1"/>
</dbReference>
<evidence type="ECO:0000313" key="1">
    <source>
        <dbReference type="EMBL" id="MCS5732414.1"/>
    </source>
</evidence>
<evidence type="ECO:0000313" key="2">
    <source>
        <dbReference type="Proteomes" id="UP001165586"/>
    </source>
</evidence>
<dbReference type="Proteomes" id="UP001165586">
    <property type="component" value="Unassembled WGS sequence"/>
</dbReference>
<comment type="caution">
    <text evidence="1">The sequence shown here is derived from an EMBL/GenBank/DDBJ whole genome shotgun (WGS) entry which is preliminary data.</text>
</comment>
<keyword evidence="2" id="KW-1185">Reference proteome</keyword>
<name>A0ABT2GWS1_9MICO</name>
<dbReference type="EMBL" id="JANLCJ010000001">
    <property type="protein sequence ID" value="MCS5732414.1"/>
    <property type="molecule type" value="Genomic_DNA"/>
</dbReference>
<sequence>MQMTKRDVDMLEWLGVVRVADVDAVRWALGGLSGSSVPVTSRRANMWIARLVEVGLLGRARPNFRDGSVVWATHQAIGRSNPNLYRQTARHEVAVAAVSARYLAHGYTWARDRVAPSRGEHQADGVAIRGDEIELVEVELTPKTLHRYPQIFRNHAARMDREGVTRVVYFGTSEVSRVVSREADRHLFHALRPKLLTMPVIDVRGTWDGPDFGLWNSDTAADSDAVAGGVVSAELPGLDNLERSMESSRA</sequence>
<proteinExistence type="predicted"/>
<evidence type="ECO:0008006" key="3">
    <source>
        <dbReference type="Google" id="ProtNLM"/>
    </source>
</evidence>
<reference evidence="1" key="1">
    <citation type="submission" date="2022-08" db="EMBL/GenBank/DDBJ databases">
        <authorList>
            <person name="Deng Y."/>
            <person name="Han X.-F."/>
            <person name="Zhang Y.-Q."/>
        </authorList>
    </citation>
    <scope>NUCLEOTIDE SEQUENCE</scope>
    <source>
        <strain evidence="1">CPCC 203386</strain>
    </source>
</reference>